<keyword evidence="3" id="KW-1185">Reference proteome</keyword>
<dbReference type="Proteomes" id="UP000070700">
    <property type="component" value="Unassembled WGS sequence"/>
</dbReference>
<reference evidence="2 3" key="1">
    <citation type="submission" date="2015-10" db="EMBL/GenBank/DDBJ databases">
        <title>Full genome of DAOMC 229536 Phialocephala scopiformis, a fungal endophyte of spruce producing the potent anti-insectan compound rugulosin.</title>
        <authorList>
            <consortium name="DOE Joint Genome Institute"/>
            <person name="Walker A.K."/>
            <person name="Frasz S.L."/>
            <person name="Seifert K.A."/>
            <person name="Miller J.D."/>
            <person name="Mondo S.J."/>
            <person name="Labutti K."/>
            <person name="Lipzen A."/>
            <person name="Dockter R."/>
            <person name="Kennedy M."/>
            <person name="Grigoriev I.V."/>
            <person name="Spatafora J.W."/>
        </authorList>
    </citation>
    <scope>NUCLEOTIDE SEQUENCE [LARGE SCALE GENOMIC DNA]</scope>
    <source>
        <strain evidence="2 3">CBS 120377</strain>
    </source>
</reference>
<dbReference type="Pfam" id="PF24864">
    <property type="entry name" value="DUF7730"/>
    <property type="match status" value="1"/>
</dbReference>
<evidence type="ECO:0000259" key="1">
    <source>
        <dbReference type="Pfam" id="PF24864"/>
    </source>
</evidence>
<dbReference type="GeneID" id="28815956"/>
<dbReference type="RefSeq" id="XP_018064597.1">
    <property type="nucleotide sequence ID" value="XM_018206230.1"/>
</dbReference>
<gene>
    <name evidence="2" type="ORF">LY89DRAFT_254763</name>
</gene>
<sequence length="426" mass="49006">MTPLLRQLQIWGAQWHRDDYLKVLNDKIAYWARKPYPMRALHQEIDALFVDDPHLLETLDQFLVEKFPKQIAKAEEARIEQEETHRIACEIQSESRLLTLPREIRDKIWEEAVIGQVIHISHTEAHSPKRRRPGRPKRAKFLYHACKAGLHSSACPPGQGDHINCSTDGPSDFHGISLVCRQVYLELPASDSMLSNNALQFSDLNTADRFLFGLDEDIRASVTHLKLAVPYSLTGRIYPLYGVAMADPWQSICNYYSNPWDRKSLRMYPKPNDQSHLLREPIHFYYSGCYYAHNRDRLYRTWQVGRGNTSWDVTISELKYRGCPRLEVAMACPTAKEIANEASHHSSAGLWRTEFETHPQSWLIPLLQFRNYDQLGFQFYDKDGVKDFQPDFVAALKEHIAGLPIGPQICAFFAGGGYANGQAYQL</sequence>
<accession>A0A132BCT5</accession>
<evidence type="ECO:0000313" key="3">
    <source>
        <dbReference type="Proteomes" id="UP000070700"/>
    </source>
</evidence>
<dbReference type="EMBL" id="KQ947429">
    <property type="protein sequence ID" value="KUJ10242.1"/>
    <property type="molecule type" value="Genomic_DNA"/>
</dbReference>
<protein>
    <recommendedName>
        <fullName evidence="1">DUF7730 domain-containing protein</fullName>
    </recommendedName>
</protein>
<dbReference type="PANTHER" id="PTHR38790">
    <property type="entry name" value="2EXR DOMAIN-CONTAINING PROTEIN-RELATED"/>
    <property type="match status" value="1"/>
</dbReference>
<dbReference type="InParanoid" id="A0A132BCT5"/>
<dbReference type="PANTHER" id="PTHR38790:SF8">
    <property type="entry name" value="F-BOX DOMAIN-CONTAINING PROTEIN"/>
    <property type="match status" value="1"/>
</dbReference>
<dbReference type="AlphaFoldDB" id="A0A132BCT5"/>
<dbReference type="OrthoDB" id="4757095at2759"/>
<name>A0A132BCT5_MOLSC</name>
<evidence type="ECO:0000313" key="2">
    <source>
        <dbReference type="EMBL" id="KUJ10242.1"/>
    </source>
</evidence>
<organism evidence="2 3">
    <name type="scientific">Mollisia scopiformis</name>
    <name type="common">Conifer needle endophyte fungus</name>
    <name type="synonym">Phialocephala scopiformis</name>
    <dbReference type="NCBI Taxonomy" id="149040"/>
    <lineage>
        <taxon>Eukaryota</taxon>
        <taxon>Fungi</taxon>
        <taxon>Dikarya</taxon>
        <taxon>Ascomycota</taxon>
        <taxon>Pezizomycotina</taxon>
        <taxon>Leotiomycetes</taxon>
        <taxon>Helotiales</taxon>
        <taxon>Mollisiaceae</taxon>
        <taxon>Mollisia</taxon>
    </lineage>
</organism>
<dbReference type="KEGG" id="psco:LY89DRAFT_254763"/>
<dbReference type="InterPro" id="IPR056632">
    <property type="entry name" value="DUF7730"/>
</dbReference>
<proteinExistence type="predicted"/>
<feature type="domain" description="DUF7730" evidence="1">
    <location>
        <begin position="92"/>
        <end position="227"/>
    </location>
</feature>